<dbReference type="EMBL" id="QOPE01000019">
    <property type="protein sequence ID" value="RCL40868.1"/>
    <property type="molecule type" value="Genomic_DNA"/>
</dbReference>
<organism evidence="2 3">
    <name type="scientific">SAR86 cluster bacterium</name>
    <dbReference type="NCBI Taxonomy" id="2030880"/>
    <lineage>
        <taxon>Bacteria</taxon>
        <taxon>Pseudomonadati</taxon>
        <taxon>Pseudomonadota</taxon>
        <taxon>Gammaproteobacteria</taxon>
        <taxon>SAR86 cluster</taxon>
    </lineage>
</organism>
<dbReference type="Gene3D" id="2.60.120.620">
    <property type="entry name" value="q2cbj1_9rhob like domain"/>
    <property type="match status" value="1"/>
</dbReference>
<dbReference type="InterPro" id="IPR008775">
    <property type="entry name" value="Phytyl_CoA_dOase-like"/>
</dbReference>
<gene>
    <name evidence="2" type="ORF">DBW96_02880</name>
</gene>
<dbReference type="PANTHER" id="PTHR20883">
    <property type="entry name" value="PHYTANOYL-COA DIOXYGENASE DOMAIN CONTAINING 1"/>
    <property type="match status" value="1"/>
</dbReference>
<dbReference type="Proteomes" id="UP000253307">
    <property type="component" value="Unassembled WGS sequence"/>
</dbReference>
<comment type="caution">
    <text evidence="2">The sequence shown here is derived from an EMBL/GenBank/DDBJ whole genome shotgun (WGS) entry which is preliminary data.</text>
</comment>
<dbReference type="Pfam" id="PF05721">
    <property type="entry name" value="PhyH"/>
    <property type="match status" value="1"/>
</dbReference>
<dbReference type="SUPFAM" id="SSF51197">
    <property type="entry name" value="Clavaminate synthase-like"/>
    <property type="match status" value="1"/>
</dbReference>
<comment type="cofactor">
    <cofactor evidence="1">
        <name>Fe(2+)</name>
        <dbReference type="ChEBI" id="CHEBI:29033"/>
    </cofactor>
</comment>
<evidence type="ECO:0000313" key="2">
    <source>
        <dbReference type="EMBL" id="RCL40868.1"/>
    </source>
</evidence>
<dbReference type="AlphaFoldDB" id="A0A368BU63"/>
<name>A0A368BU63_9GAMM</name>
<sequence length="299" mass="33688">MNKEIKHFNATDPIESVLHALEEDAGVIIDNVMTDDQLSSIQKELKPYLKQAQNGQDNFTGFKTQRVGALIARSATSRDLAMHSMINQMAKLFLIDHCDNYQLHFTSAINIGPGETPQILHRDRGVWGGYVPRKIETQFSAIWAVTDFTFENGATQIVPGSHKWDKDREPKPDEIAYAEMKAKSVLIYTGSVLHGGGENNSKESRLGVFLHYAPSWLRQEENQYLSCPPEIAKDFSPELRKLIGYSKGGYVLGFYTDPKDETGELESISPSRLFNDQRDEYSRIESASELVKESLKKGI</sequence>
<evidence type="ECO:0000256" key="1">
    <source>
        <dbReference type="ARBA" id="ARBA00001954"/>
    </source>
</evidence>
<accession>A0A368BU63</accession>
<dbReference type="GO" id="GO:0005506">
    <property type="term" value="F:iron ion binding"/>
    <property type="evidence" value="ECO:0007669"/>
    <property type="project" value="UniProtKB-ARBA"/>
</dbReference>
<protein>
    <submittedName>
        <fullName evidence="2">Mitomycin antibiotic biosynthesis protein</fullName>
    </submittedName>
</protein>
<dbReference type="GO" id="GO:0016706">
    <property type="term" value="F:2-oxoglutarate-dependent dioxygenase activity"/>
    <property type="evidence" value="ECO:0007669"/>
    <property type="project" value="UniProtKB-ARBA"/>
</dbReference>
<evidence type="ECO:0000313" key="3">
    <source>
        <dbReference type="Proteomes" id="UP000253307"/>
    </source>
</evidence>
<reference evidence="2 3" key="1">
    <citation type="journal article" date="2018" name="Microbiome">
        <title>Fine metagenomic profile of the Mediterranean stratified and mixed water columns revealed by assembly and recruitment.</title>
        <authorList>
            <person name="Haro-Moreno J.M."/>
            <person name="Lopez-Perez M."/>
            <person name="De La Torre J.R."/>
            <person name="Picazo A."/>
            <person name="Camacho A."/>
            <person name="Rodriguez-Valera F."/>
        </authorList>
    </citation>
    <scope>NUCLEOTIDE SEQUENCE [LARGE SCALE GENOMIC DNA]</scope>
    <source>
        <strain evidence="2">MED-G82</strain>
    </source>
</reference>
<proteinExistence type="predicted"/>
<dbReference type="PANTHER" id="PTHR20883:SF48">
    <property type="entry name" value="ECTOINE DIOXYGENASE"/>
    <property type="match status" value="1"/>
</dbReference>